<comment type="caution">
    <text evidence="2">The sequence shown here is derived from an EMBL/GenBank/DDBJ whole genome shotgun (WGS) entry which is preliminary data.</text>
</comment>
<dbReference type="InterPro" id="IPR001387">
    <property type="entry name" value="Cro/C1-type_HTH"/>
</dbReference>
<proteinExistence type="predicted"/>
<evidence type="ECO:0000313" key="2">
    <source>
        <dbReference type="EMBL" id="OUR97946.1"/>
    </source>
</evidence>
<dbReference type="SUPFAM" id="SSF143100">
    <property type="entry name" value="TTHA1013/TTHA0281-like"/>
    <property type="match status" value="1"/>
</dbReference>
<dbReference type="GO" id="GO:0003677">
    <property type="term" value="F:DNA binding"/>
    <property type="evidence" value="ECO:0007669"/>
    <property type="project" value="InterPro"/>
</dbReference>
<dbReference type="PROSITE" id="PS50943">
    <property type="entry name" value="HTH_CROC1"/>
    <property type="match status" value="1"/>
</dbReference>
<evidence type="ECO:0000259" key="1">
    <source>
        <dbReference type="PROSITE" id="PS50943"/>
    </source>
</evidence>
<dbReference type="Proteomes" id="UP000196531">
    <property type="component" value="Unassembled WGS sequence"/>
</dbReference>
<gene>
    <name evidence="2" type="ORF">A9Q84_07050</name>
</gene>
<dbReference type="Gene3D" id="3.30.160.250">
    <property type="match status" value="1"/>
</dbReference>
<sequence length="143" mass="16664">MKYHFEIHKEKKGYWAECIELEGCSTQADSRDELLENMKEALNLYLDEPEDSKIDFPLPKKRVKKVEQIVTVAVNSKVAFALLLRHARHEKKLSQTKMAKLLNYKSVFSYQKLESSKSANPTLLKVQRLKEVLPNLRLDLLFS</sequence>
<dbReference type="InterPro" id="IPR051404">
    <property type="entry name" value="TA_system_antitoxin"/>
</dbReference>
<feature type="domain" description="HTH cro/C1-type" evidence="1">
    <location>
        <begin position="84"/>
        <end position="141"/>
    </location>
</feature>
<evidence type="ECO:0000313" key="3">
    <source>
        <dbReference type="Proteomes" id="UP000196531"/>
    </source>
</evidence>
<dbReference type="Gene3D" id="1.10.260.40">
    <property type="entry name" value="lambda repressor-like DNA-binding domains"/>
    <property type="match status" value="1"/>
</dbReference>
<dbReference type="PANTHER" id="PTHR34504:SF2">
    <property type="entry name" value="UPF0150 PROTEIN SSL0259"/>
    <property type="match status" value="1"/>
</dbReference>
<dbReference type="EMBL" id="MAAO01000005">
    <property type="protein sequence ID" value="OUR97946.1"/>
    <property type="molecule type" value="Genomic_DNA"/>
</dbReference>
<dbReference type="SUPFAM" id="SSF47413">
    <property type="entry name" value="lambda repressor-like DNA-binding domains"/>
    <property type="match status" value="1"/>
</dbReference>
<dbReference type="AlphaFoldDB" id="A0A1Y5F9Z9"/>
<organism evidence="2 3">
    <name type="scientific">Halobacteriovorax marinus</name>
    <dbReference type="NCBI Taxonomy" id="97084"/>
    <lineage>
        <taxon>Bacteria</taxon>
        <taxon>Pseudomonadati</taxon>
        <taxon>Bdellovibrionota</taxon>
        <taxon>Bacteriovoracia</taxon>
        <taxon>Bacteriovoracales</taxon>
        <taxon>Halobacteriovoraceae</taxon>
        <taxon>Halobacteriovorax</taxon>
    </lineage>
</organism>
<dbReference type="PANTHER" id="PTHR34504">
    <property type="entry name" value="ANTITOXIN HICB"/>
    <property type="match status" value="1"/>
</dbReference>
<name>A0A1Y5F9Z9_9BACT</name>
<dbReference type="InterPro" id="IPR035069">
    <property type="entry name" value="TTHA1013/TTHA0281-like"/>
</dbReference>
<protein>
    <submittedName>
        <fullName evidence="2">HicB family protein</fullName>
    </submittedName>
</protein>
<reference evidence="3" key="1">
    <citation type="journal article" date="2017" name="Proc. Natl. Acad. Sci. U.S.A.">
        <title>Simulation of Deepwater Horizon oil plume reveals substrate specialization within a complex community of hydrocarbon-degraders.</title>
        <authorList>
            <person name="Hu P."/>
            <person name="Dubinsky E.A."/>
            <person name="Probst A.J."/>
            <person name="Wang J."/>
            <person name="Sieber C.M.K."/>
            <person name="Tom L.M."/>
            <person name="Gardinali P."/>
            <person name="Banfield J.F."/>
            <person name="Atlas R.M."/>
            <person name="Andersen G.L."/>
        </authorList>
    </citation>
    <scope>NUCLEOTIDE SEQUENCE [LARGE SCALE GENOMIC DNA]</scope>
</reference>
<dbReference type="InterPro" id="IPR010982">
    <property type="entry name" value="Lambda_DNA-bd_dom_sf"/>
</dbReference>
<accession>A0A1Y5F9Z9</accession>